<accession>A0A6M3IR46</accession>
<organism evidence="7">
    <name type="scientific">viral metagenome</name>
    <dbReference type="NCBI Taxonomy" id="1070528"/>
    <lineage>
        <taxon>unclassified sequences</taxon>
        <taxon>metagenomes</taxon>
        <taxon>organismal metagenomes</taxon>
    </lineage>
</organism>
<dbReference type="InterPro" id="IPR013785">
    <property type="entry name" value="Aldolase_TIM"/>
</dbReference>
<evidence type="ECO:0000256" key="4">
    <source>
        <dbReference type="ARBA" id="ARBA00013180"/>
    </source>
</evidence>
<gene>
    <name evidence="8" type="ORF">MM415A01218_0011</name>
    <name evidence="7" type="ORF">MM415B01386_0010</name>
</gene>
<dbReference type="EC" id="5.1.3.9" evidence="4"/>
<dbReference type="GO" id="GO:0006053">
    <property type="term" value="P:N-acetylmannosamine catabolic process"/>
    <property type="evidence" value="ECO:0007669"/>
    <property type="project" value="TreeGrafter"/>
</dbReference>
<dbReference type="PANTHER" id="PTHR36204">
    <property type="entry name" value="N-ACETYLMANNOSAMINE-6-PHOSPHATE 2-EPIMERASE-RELATED"/>
    <property type="match status" value="1"/>
</dbReference>
<evidence type="ECO:0000313" key="7">
    <source>
        <dbReference type="EMBL" id="QJA58892.1"/>
    </source>
</evidence>
<protein>
    <recommendedName>
        <fullName evidence="4">N-acylglucosamine-6-phosphate 2-epimerase</fullName>
        <ecNumber evidence="4">5.1.3.9</ecNumber>
    </recommendedName>
</protein>
<dbReference type="UniPathway" id="UPA00629">
    <property type="reaction ID" value="UER00682"/>
</dbReference>
<dbReference type="PANTHER" id="PTHR36204:SF1">
    <property type="entry name" value="N-ACETYLMANNOSAMINE-6-PHOSPHATE 2-EPIMERASE-RELATED"/>
    <property type="match status" value="1"/>
</dbReference>
<evidence type="ECO:0000256" key="3">
    <source>
        <dbReference type="ARBA" id="ARBA00005081"/>
    </source>
</evidence>
<dbReference type="EMBL" id="MT142302">
    <property type="protein sequence ID" value="QJA77784.1"/>
    <property type="molecule type" value="Genomic_DNA"/>
</dbReference>
<sequence length="201" mass="21865">MEFGNRLIVSCQDRTDWTIPMAVHGGAGGLRVNGVDDVKFARSVRENIPLVACWKKDIPGVQVRITPQIDMMQGLFRAGATFVAFDATQRRRLHSVASMVAAARRWSGMCVADVSTVDEGCDAWEAGADIVATTLFPVFDLEAIRRLATCGIRVMAEGNIRTPEQARQCLEAGADLVCVGSAITRPHEVTKWFLAALSKGM</sequence>
<proteinExistence type="predicted"/>
<dbReference type="InterPro" id="IPR011060">
    <property type="entry name" value="RibuloseP-bd_barrel"/>
</dbReference>
<dbReference type="EMBL" id="MT141345">
    <property type="protein sequence ID" value="QJA58892.1"/>
    <property type="molecule type" value="Genomic_DNA"/>
</dbReference>
<comment type="catalytic activity">
    <reaction evidence="1">
        <text>an N-acyl-D-glucosamine 6-phosphate = an N-acyl-D-mannosamine 6-phosphate</text>
        <dbReference type="Rhea" id="RHEA:23932"/>
        <dbReference type="ChEBI" id="CHEBI:57599"/>
        <dbReference type="ChEBI" id="CHEBI:57666"/>
        <dbReference type="EC" id="5.1.3.9"/>
    </reaction>
</comment>
<dbReference type="Pfam" id="PF04131">
    <property type="entry name" value="NanE"/>
    <property type="match status" value="1"/>
</dbReference>
<keyword evidence="5" id="KW-0413">Isomerase</keyword>
<dbReference type="InterPro" id="IPR007260">
    <property type="entry name" value="NanE"/>
</dbReference>
<dbReference type="GO" id="GO:0047465">
    <property type="term" value="F:N-acylglucosamine-6-phosphate 2-epimerase activity"/>
    <property type="evidence" value="ECO:0007669"/>
    <property type="project" value="UniProtKB-EC"/>
</dbReference>
<comment type="function">
    <text evidence="2">Converts N-acetylmannosamine-6-phosphate (ManNAc-6-P) to N-acetylglucosamine-6-phosphate (GlcNAc-6-P).</text>
</comment>
<dbReference type="Gene3D" id="3.20.20.70">
    <property type="entry name" value="Aldolase class I"/>
    <property type="match status" value="1"/>
</dbReference>
<dbReference type="GO" id="GO:0019262">
    <property type="term" value="P:N-acetylneuraminate catabolic process"/>
    <property type="evidence" value="ECO:0007669"/>
    <property type="project" value="UniProtKB-UniPathway"/>
</dbReference>
<evidence type="ECO:0000256" key="2">
    <source>
        <dbReference type="ARBA" id="ARBA00002147"/>
    </source>
</evidence>
<comment type="pathway">
    <text evidence="3">Amino-sugar metabolism; N-acetylneuraminate degradation; D-fructose 6-phosphate from N-acetylneuraminate: step 3/5.</text>
</comment>
<evidence type="ECO:0000256" key="6">
    <source>
        <dbReference type="ARBA" id="ARBA00023277"/>
    </source>
</evidence>
<evidence type="ECO:0000256" key="5">
    <source>
        <dbReference type="ARBA" id="ARBA00023235"/>
    </source>
</evidence>
<dbReference type="AlphaFoldDB" id="A0A6M3IR46"/>
<dbReference type="GO" id="GO:0005829">
    <property type="term" value="C:cytosol"/>
    <property type="evidence" value="ECO:0007669"/>
    <property type="project" value="TreeGrafter"/>
</dbReference>
<dbReference type="SUPFAM" id="SSF51366">
    <property type="entry name" value="Ribulose-phoshate binding barrel"/>
    <property type="match status" value="1"/>
</dbReference>
<name>A0A6M3IR46_9ZZZZ</name>
<evidence type="ECO:0000256" key="1">
    <source>
        <dbReference type="ARBA" id="ARBA00000056"/>
    </source>
</evidence>
<reference evidence="7" key="1">
    <citation type="submission" date="2020-03" db="EMBL/GenBank/DDBJ databases">
        <title>The deep terrestrial virosphere.</title>
        <authorList>
            <person name="Holmfeldt K."/>
            <person name="Nilsson E."/>
            <person name="Simone D."/>
            <person name="Lopez-Fernandez M."/>
            <person name="Wu X."/>
            <person name="de Brujin I."/>
            <person name="Lundin D."/>
            <person name="Andersson A."/>
            <person name="Bertilsson S."/>
            <person name="Dopson M."/>
        </authorList>
    </citation>
    <scope>NUCLEOTIDE SEQUENCE</scope>
    <source>
        <strain evidence="8">MM415A01218</strain>
        <strain evidence="7">MM415B01386</strain>
    </source>
</reference>
<keyword evidence="6" id="KW-0119">Carbohydrate metabolism</keyword>
<evidence type="ECO:0000313" key="8">
    <source>
        <dbReference type="EMBL" id="QJA77784.1"/>
    </source>
</evidence>